<dbReference type="RefSeq" id="WP_006299611.1">
    <property type="nucleotide sequence ID" value="NZ_CM001022.1"/>
</dbReference>
<keyword evidence="3" id="KW-1185">Reference proteome</keyword>
<evidence type="ECO:0000256" key="1">
    <source>
        <dbReference type="SAM" id="SignalP"/>
    </source>
</evidence>
<feature type="chain" id="PRO_5003167879" evidence="1">
    <location>
        <begin position="25"/>
        <end position="236"/>
    </location>
</feature>
<dbReference type="Proteomes" id="UP000005096">
    <property type="component" value="Chromosome"/>
</dbReference>
<feature type="signal peptide" evidence="1">
    <location>
        <begin position="1"/>
        <end position="24"/>
    </location>
</feature>
<dbReference type="HOGENOM" id="CLU_092818_0_0_0"/>
<name>E3CVB7_9BACT</name>
<evidence type="ECO:0000313" key="2">
    <source>
        <dbReference type="EMBL" id="EFQ22474.1"/>
    </source>
</evidence>
<proteinExistence type="predicted"/>
<accession>E3CVB7</accession>
<organism evidence="2 3">
    <name type="scientific">Aminomonas paucivorans DSM 12260</name>
    <dbReference type="NCBI Taxonomy" id="584708"/>
    <lineage>
        <taxon>Bacteria</taxon>
        <taxon>Thermotogati</taxon>
        <taxon>Synergistota</taxon>
        <taxon>Synergistia</taxon>
        <taxon>Synergistales</taxon>
        <taxon>Synergistaceae</taxon>
        <taxon>Aminomonas</taxon>
    </lineage>
</organism>
<dbReference type="STRING" id="584708.Apau_0033"/>
<dbReference type="AlphaFoldDB" id="E3CVB7"/>
<sequence length="236" mass="25077">MNGWKGRILAALCVLSCLALPAFGGTGSAEGLGQAAQLSTALRAVVPPGQSDRQLWGILTGEGNLQVRVGAGLVLADRLYPQGDLARWSEVQGWWLPEQIPLSLAAADAALVTAVLAAQLPDPSGSWLAFRLLDSFFASPDAWVFLGRCPPVAISDLEDSLSSRGIRSGRGWPPFGAAMGTLPLARPLFGELSLDQAMAQDLSFLDGMGRPTGGAGFYAWDRLTGRVYQIREKLRD</sequence>
<keyword evidence="1" id="KW-0732">Signal</keyword>
<dbReference type="EMBL" id="CM001022">
    <property type="protein sequence ID" value="EFQ22474.1"/>
    <property type="molecule type" value="Genomic_DNA"/>
</dbReference>
<dbReference type="eggNOG" id="ENOG50334A0">
    <property type="taxonomic scope" value="Bacteria"/>
</dbReference>
<dbReference type="PaxDb" id="584708-Apau_0033"/>
<evidence type="ECO:0000313" key="3">
    <source>
        <dbReference type="Proteomes" id="UP000005096"/>
    </source>
</evidence>
<gene>
    <name evidence="2" type="ORF">Apau_0033</name>
</gene>
<reference evidence="2 3" key="1">
    <citation type="journal article" date="2010" name="Stand. Genomic Sci.">
        <title>Non-contiguous finished genome sequence of Aminomonas paucivorans type strain (GLU-3).</title>
        <authorList>
            <person name="Pitluck S."/>
            <person name="Yasawong M."/>
            <person name="Held B."/>
            <person name="Lapidus A."/>
            <person name="Nolan M."/>
            <person name="Copeland A."/>
            <person name="Lucas S."/>
            <person name="Del Rio T.G."/>
            <person name="Tice H."/>
            <person name="Cheng J.F."/>
            <person name="Chertkov O."/>
            <person name="Goodwin L."/>
            <person name="Tapia R."/>
            <person name="Han C."/>
            <person name="Liolios K."/>
            <person name="Ivanova N."/>
            <person name="Mavromatis K."/>
            <person name="Ovchinnikova G."/>
            <person name="Pati A."/>
            <person name="Chen A."/>
            <person name="Palaniappan K."/>
            <person name="Land M."/>
            <person name="Hauser L."/>
            <person name="Chang Y.J."/>
            <person name="Jeffries C.D."/>
            <person name="Pukall R."/>
            <person name="Spring S."/>
            <person name="Rohde M."/>
            <person name="Sikorski J."/>
            <person name="Goker M."/>
            <person name="Woyke T."/>
            <person name="Bristow J."/>
            <person name="Eisen J.A."/>
            <person name="Markowitz V."/>
            <person name="Hugenholtz P."/>
            <person name="Kyrpides N.C."/>
            <person name="Klenk H.P."/>
        </authorList>
    </citation>
    <scope>NUCLEOTIDE SEQUENCE [LARGE SCALE GENOMIC DNA]</scope>
    <source>
        <strain evidence="2 3">DSM 12260</strain>
    </source>
</reference>
<protein>
    <submittedName>
        <fullName evidence="2">Uncharacterized protein</fullName>
    </submittedName>
</protein>
<dbReference type="OrthoDB" id="4240at2"/>